<dbReference type="GO" id="GO:0030031">
    <property type="term" value="P:cell projection assembly"/>
    <property type="evidence" value="ECO:0007669"/>
    <property type="project" value="TreeGrafter"/>
</dbReference>
<evidence type="ECO:0000256" key="1">
    <source>
        <dbReference type="ARBA" id="ARBA00037947"/>
    </source>
</evidence>
<dbReference type="PANTHER" id="PTHR12093:SF10">
    <property type="entry name" value="MEMBRANE-ASSOCIATED PROTEIN HEM"/>
    <property type="match status" value="1"/>
</dbReference>
<gene>
    <name evidence="2" type="ORF">LOD99_14259</name>
</gene>
<dbReference type="GO" id="GO:0031209">
    <property type="term" value="C:SCAR complex"/>
    <property type="evidence" value="ECO:0007669"/>
    <property type="project" value="TreeGrafter"/>
</dbReference>
<dbReference type="PANTHER" id="PTHR12093">
    <property type="entry name" value="NCK-ASSOCIATED PROTEIN 1"/>
    <property type="match status" value="1"/>
</dbReference>
<keyword evidence="3" id="KW-1185">Reference proteome</keyword>
<dbReference type="Proteomes" id="UP001165289">
    <property type="component" value="Unassembled WGS sequence"/>
</dbReference>
<comment type="caution">
    <text evidence="2">The sequence shown here is derived from an EMBL/GenBank/DDBJ whole genome shotgun (WGS) entry which is preliminary data.</text>
</comment>
<dbReference type="GO" id="GO:0016477">
    <property type="term" value="P:cell migration"/>
    <property type="evidence" value="ECO:0007669"/>
    <property type="project" value="TreeGrafter"/>
</dbReference>
<protein>
    <submittedName>
        <fullName evidence="2">Nck-associated protein 1-like</fullName>
    </submittedName>
</protein>
<evidence type="ECO:0000313" key="3">
    <source>
        <dbReference type="Proteomes" id="UP001165289"/>
    </source>
</evidence>
<reference evidence="2 3" key="1">
    <citation type="journal article" date="2023" name="BMC Biol.">
        <title>The compact genome of the sponge Oopsacas minuta (Hexactinellida) is lacking key metazoan core genes.</title>
        <authorList>
            <person name="Santini S."/>
            <person name="Schenkelaars Q."/>
            <person name="Jourda C."/>
            <person name="Duchesne M."/>
            <person name="Belahbib H."/>
            <person name="Rocher C."/>
            <person name="Selva M."/>
            <person name="Riesgo A."/>
            <person name="Vervoort M."/>
            <person name="Leys S.P."/>
            <person name="Kodjabachian L."/>
            <person name="Le Bivic A."/>
            <person name="Borchiellini C."/>
            <person name="Claverie J.M."/>
            <person name="Renard E."/>
        </authorList>
    </citation>
    <scope>NUCLEOTIDE SEQUENCE [LARGE SCALE GENOMIC DNA]</scope>
    <source>
        <strain evidence="2">SPO-2</strain>
    </source>
</reference>
<dbReference type="GO" id="GO:0000902">
    <property type="term" value="P:cell morphogenesis"/>
    <property type="evidence" value="ECO:0007669"/>
    <property type="project" value="TreeGrafter"/>
</dbReference>
<dbReference type="GO" id="GO:0030866">
    <property type="term" value="P:cortical actin cytoskeleton organization"/>
    <property type="evidence" value="ECO:0007669"/>
    <property type="project" value="TreeGrafter"/>
</dbReference>
<organism evidence="2 3">
    <name type="scientific">Oopsacas minuta</name>
    <dbReference type="NCBI Taxonomy" id="111878"/>
    <lineage>
        <taxon>Eukaryota</taxon>
        <taxon>Metazoa</taxon>
        <taxon>Porifera</taxon>
        <taxon>Hexactinellida</taxon>
        <taxon>Hexasterophora</taxon>
        <taxon>Lyssacinosida</taxon>
        <taxon>Leucopsacidae</taxon>
        <taxon>Oopsacas</taxon>
    </lineage>
</organism>
<sequence>MDLSLGKQKFAEKLLILNDRAKGILCRLHYIRRCLSDSKLRPAVLKDKLYEPALRHIRKTFPQIDSKHAFVATILAIDQDIVNSLTPLYYTFVDILEFRDETKNLIVSIFSNGMSFHAHLNFDISRALFELISDYVSIMIIMGRIEERKVICSVFNHVHDANRGQQEAFYPRLGQMLIEFEHPIRKMSEDFAPCAEQIVISIMTLRNVVYQLKISDPSMLRGLHALSISEAPSYILHPKHVNWPHNLSILSLDLITRWILLVFLVCSSAMTSRPEAIELCKKCIEYGYTVILHRNETILISVAITEQLLSTKDRFEKKKSVEISDAVNLCTQSSRIRRQEMRDYLRLSLQELGLLLTDSPGLLGPKLFILLMGLSMLRDEIIWMVKHAKSQVPKSKQKLQFSDFIDPHMPEMLFMICDFKALIYKHMQVVQNYYLKYLAGYDAAIMRDVVQGIQVAPEEESLLMTSFVENLVSLQDKTAGGGEEFEFSHIRLDWMRLQVSTSSKRSQMNLFENEALGINMNDTVIHSRAVDDLPKLIEECTDLSFFCFNRDYLEQDFRKCLSQGKMLKYAIAYPMVAAEYINSNHEMCPEERNHIGEISINKVNQYLDIIASETCGLLAVNIENRMKYNQQINSSNAANMYLRAHLEKTKKTEKLVARMEMVDPGSESHIFNRGEMSNEDLKYYQLVDICWTLNRFIQIEAWSHVFGPREYLTIYLEQNLLKYIHIALQADPASNKIRRPSEVASQLASLTSAIRSLELYLNMDLSRFLSKILLGQTQATDSKGEPTIASYYTDWYVQMLRDLSSQDVDSVFFSDERKSFISKSQSLKFETYASHSELQALAEIIGPYGFRLLRQKLLEDVSNQVKELKRLVIANKEVLVTIRNNLNRPEILNSHCKRIINIDETNNRLIQIGLILSFRNLSLNALHTILTTRNTFIIDCIRDIKDHYKQEDAVLSLELALASGFKTTLDPILINLLKVHVEGTQEDFEVWTLFMILIGVTIPEMGHKNVISFNTVLGAHQNNAHCIATSINTLTGCIFHKFGSTHPVDRMKEFLQLISNRLLRYCQEGDNAKEHPKYKDHVVILLSTIVKNSSYLTLDMLETYFPYALMRESYRNVVLGRKKRKGKTEESQY</sequence>
<name>A0AAV7KH72_9METZ</name>
<proteinExistence type="inferred from homology"/>
<accession>A0AAV7KH72</accession>
<dbReference type="EMBL" id="JAKMXF010000044">
    <property type="protein sequence ID" value="KAI6659919.1"/>
    <property type="molecule type" value="Genomic_DNA"/>
</dbReference>
<evidence type="ECO:0000313" key="2">
    <source>
        <dbReference type="EMBL" id="KAI6659919.1"/>
    </source>
</evidence>
<dbReference type="AlphaFoldDB" id="A0AAV7KH72"/>
<dbReference type="InterPro" id="IPR019137">
    <property type="entry name" value="Nck-associated_protein-1"/>
</dbReference>
<dbReference type="Pfam" id="PF09735">
    <property type="entry name" value="Nckap1"/>
    <property type="match status" value="1"/>
</dbReference>
<comment type="similarity">
    <text evidence="1">Belongs to the HEM-1/HEM-2 family.</text>
</comment>